<dbReference type="PROSITE" id="PS51296">
    <property type="entry name" value="RIESKE"/>
    <property type="match status" value="1"/>
</dbReference>
<dbReference type="InterPro" id="IPR017941">
    <property type="entry name" value="Rieske_2Fe-2S"/>
</dbReference>
<dbReference type="PANTHER" id="PTHR21266:SF60">
    <property type="entry name" value="3-KETOSTEROID-9-ALPHA-MONOOXYGENASE, OXYGENASE COMPONENT"/>
    <property type="match status" value="1"/>
</dbReference>
<dbReference type="InterPro" id="IPR036922">
    <property type="entry name" value="Rieske_2Fe-2S_sf"/>
</dbReference>
<dbReference type="RefSeq" id="WP_158759843.1">
    <property type="nucleotide sequence ID" value="NZ_CP046910.1"/>
</dbReference>
<dbReference type="Proteomes" id="UP000434209">
    <property type="component" value="Chromosome 2"/>
</dbReference>
<protein>
    <submittedName>
        <fullName evidence="7">Rieske 2Fe-2S domain-containing protein</fullName>
    </submittedName>
</protein>
<dbReference type="KEGG" id="pacp:FAZ97_18225"/>
<sequence length="341" mass="37521">MSFLKNAWYMIAWASEIGETPFTRKILDTSIVLYRQDESIVALANRCPHRFAPLSNGQIVGGNIQCPYHGLQFDRHGTCVANPLSPVAPSAAKVRSFPVRDLHGAVWIWMGDFGAADSAAIPTIPHHADLEVEKVTGTTLAQADYRLLSDNLMDLTHTAFLHPALGGRDYVPKVRSWEDSGTIVVEFLVSDLPNFFGEEVIPGHTVRHRDTIHWHAPSVHVLTSQTSQAGSDEPVIVIPSAHILTPETATTTHYFWSSVVPVGFAPEMMREVLIQAFDHEDKPMVEAVQKMMGDKDLWELNPVLLASDVGAVRVRRKLAALIEAEQANTTAVAGVCTHVAR</sequence>
<dbReference type="SUPFAM" id="SSF55961">
    <property type="entry name" value="Bet v1-like"/>
    <property type="match status" value="1"/>
</dbReference>
<dbReference type="Pfam" id="PF00355">
    <property type="entry name" value="Rieske"/>
    <property type="match status" value="1"/>
</dbReference>
<keyword evidence="2" id="KW-0479">Metal-binding</keyword>
<dbReference type="Gene3D" id="2.102.10.10">
    <property type="entry name" value="Rieske [2Fe-2S] iron-sulphur domain"/>
    <property type="match status" value="1"/>
</dbReference>
<keyword evidence="5" id="KW-0411">Iron-sulfur</keyword>
<keyword evidence="4" id="KW-0408">Iron</keyword>
<feature type="domain" description="Rieske" evidence="6">
    <location>
        <begin position="8"/>
        <end position="108"/>
    </location>
</feature>
<dbReference type="Pfam" id="PF19112">
    <property type="entry name" value="VanA_C"/>
    <property type="match status" value="1"/>
</dbReference>
<dbReference type="AlphaFoldDB" id="A0A7Z2G803"/>
<evidence type="ECO:0000259" key="6">
    <source>
        <dbReference type="PROSITE" id="PS51296"/>
    </source>
</evidence>
<dbReference type="Gene3D" id="3.90.380.10">
    <property type="entry name" value="Naphthalene 1,2-dioxygenase Alpha Subunit, Chain A, domain 1"/>
    <property type="match status" value="1"/>
</dbReference>
<evidence type="ECO:0000256" key="2">
    <source>
        <dbReference type="ARBA" id="ARBA00022723"/>
    </source>
</evidence>
<evidence type="ECO:0000256" key="3">
    <source>
        <dbReference type="ARBA" id="ARBA00023002"/>
    </source>
</evidence>
<evidence type="ECO:0000256" key="1">
    <source>
        <dbReference type="ARBA" id="ARBA00022714"/>
    </source>
</evidence>
<evidence type="ECO:0000256" key="4">
    <source>
        <dbReference type="ARBA" id="ARBA00023004"/>
    </source>
</evidence>
<accession>A0A7Z2G803</accession>
<dbReference type="PANTHER" id="PTHR21266">
    <property type="entry name" value="IRON-SULFUR DOMAIN CONTAINING PROTEIN"/>
    <property type="match status" value="1"/>
</dbReference>
<evidence type="ECO:0000313" key="8">
    <source>
        <dbReference type="Proteomes" id="UP000434209"/>
    </source>
</evidence>
<evidence type="ECO:0000313" key="7">
    <source>
        <dbReference type="EMBL" id="QGZ56892.1"/>
    </source>
</evidence>
<dbReference type="GO" id="GO:0051537">
    <property type="term" value="F:2 iron, 2 sulfur cluster binding"/>
    <property type="evidence" value="ECO:0007669"/>
    <property type="project" value="UniProtKB-KW"/>
</dbReference>
<name>A0A7Z2G803_9BURK</name>
<proteinExistence type="predicted"/>
<dbReference type="InterPro" id="IPR050584">
    <property type="entry name" value="Cholesterol_7-desaturase"/>
</dbReference>
<dbReference type="GO" id="GO:0016491">
    <property type="term" value="F:oxidoreductase activity"/>
    <property type="evidence" value="ECO:0007669"/>
    <property type="project" value="UniProtKB-KW"/>
</dbReference>
<keyword evidence="8" id="KW-1185">Reference proteome</keyword>
<dbReference type="InterPro" id="IPR044043">
    <property type="entry name" value="VanA_C_cat"/>
</dbReference>
<dbReference type="GO" id="GO:0046872">
    <property type="term" value="F:metal ion binding"/>
    <property type="evidence" value="ECO:0007669"/>
    <property type="project" value="UniProtKB-KW"/>
</dbReference>
<organism evidence="7 8">
    <name type="scientific">Paraburkholderia acidiphila</name>
    <dbReference type="NCBI Taxonomy" id="2571747"/>
    <lineage>
        <taxon>Bacteria</taxon>
        <taxon>Pseudomonadati</taxon>
        <taxon>Pseudomonadota</taxon>
        <taxon>Betaproteobacteria</taxon>
        <taxon>Burkholderiales</taxon>
        <taxon>Burkholderiaceae</taxon>
        <taxon>Paraburkholderia</taxon>
    </lineage>
</organism>
<dbReference type="EMBL" id="CP046910">
    <property type="protein sequence ID" value="QGZ56892.1"/>
    <property type="molecule type" value="Genomic_DNA"/>
</dbReference>
<dbReference type="SUPFAM" id="SSF50022">
    <property type="entry name" value="ISP domain"/>
    <property type="match status" value="1"/>
</dbReference>
<keyword evidence="1" id="KW-0001">2Fe-2S</keyword>
<keyword evidence="3" id="KW-0560">Oxidoreductase</keyword>
<evidence type="ECO:0000256" key="5">
    <source>
        <dbReference type="ARBA" id="ARBA00023014"/>
    </source>
</evidence>
<dbReference type="OrthoDB" id="9790995at2"/>
<reference evidence="7 8" key="1">
    <citation type="submission" date="2019-12" db="EMBL/GenBank/DDBJ databases">
        <title>Paraburkholderia acidiphila 7Q-K02 sp. nov and Paraburkholderia acidisoli DHF22 sp. nov., two strains isolated from forest soil.</title>
        <authorList>
            <person name="Gao Z."/>
            <person name="Qiu L."/>
        </authorList>
    </citation>
    <scope>NUCLEOTIDE SEQUENCE [LARGE SCALE GENOMIC DNA]</scope>
    <source>
        <strain evidence="7 8">7Q-K02</strain>
    </source>
</reference>
<gene>
    <name evidence="7" type="ORF">FAZ97_18225</name>
</gene>